<name>A0ABV9YQP5_9PSEU</name>
<evidence type="ECO:0000313" key="4">
    <source>
        <dbReference type="Proteomes" id="UP001595947"/>
    </source>
</evidence>
<feature type="domain" description="Double-GTPase 2" evidence="2">
    <location>
        <begin position="278"/>
        <end position="499"/>
    </location>
</feature>
<sequence>MNGLVTFLAIVGALVWGTLVWLFYTGLVIPLAGWGVLLGLLVGALVGGAVALTTPFRQDHRLISARDTQDEAHFRRLRFGHQRDHVWPHYLARQATIDLEAMAGATTGTAFAPWAWLGEHLGDLAEEVPPWIGLAVLPFAAPFAAVLGLWSVGVMVGLVIVWAVSVPVLLGALAVWGGFGWGLRRFDELRRRRRRARASCPICFHRTNRPSYACRGERCDVIHRDVRPSRLGVLSHRCRCGTPMPTTVSRAGLDHVPQCPYCDHPLEAGSGVLTDVSIPVLGPASAGKTSLIYAGLAALQAVVRRAGGILEPGSGASERSFEEGVTAVRTGHVAKTEAGLPTGLVARLRVGRSAALLHTFDAAGERFADHRLNRELGFLDSAEQMIAVVDPFSIRRVADQVPREMLDDDHAAPARSEPVEAYRTTVQRLVIDGVDLRRVALAVVVVKADLLVELPVSGRLGWSTSPDSAMVRDWLERQGQDDLVREADRDFAEVRYFFVSSVTGVDPDHAHSAAAPLLWLGRRAGIPLPDSTKAPA</sequence>
<dbReference type="RefSeq" id="WP_378037466.1">
    <property type="nucleotide sequence ID" value="NZ_JBHSIV010000020.1"/>
</dbReference>
<evidence type="ECO:0000256" key="1">
    <source>
        <dbReference type="SAM" id="Phobius"/>
    </source>
</evidence>
<keyword evidence="4" id="KW-1185">Reference proteome</keyword>
<feature type="transmembrane region" description="Helical" evidence="1">
    <location>
        <begin position="131"/>
        <end position="153"/>
    </location>
</feature>
<reference evidence="4" key="1">
    <citation type="journal article" date="2019" name="Int. J. Syst. Evol. Microbiol.">
        <title>The Global Catalogue of Microorganisms (GCM) 10K type strain sequencing project: providing services to taxonomists for standard genome sequencing and annotation.</title>
        <authorList>
            <consortium name="The Broad Institute Genomics Platform"/>
            <consortium name="The Broad Institute Genome Sequencing Center for Infectious Disease"/>
            <person name="Wu L."/>
            <person name="Ma J."/>
        </authorList>
    </citation>
    <scope>NUCLEOTIDE SEQUENCE [LARGE SCALE GENOMIC DNA]</scope>
    <source>
        <strain evidence="4">CGMCC 4.7093</strain>
    </source>
</reference>
<evidence type="ECO:0000313" key="3">
    <source>
        <dbReference type="EMBL" id="MFC5064117.1"/>
    </source>
</evidence>
<feature type="transmembrane region" description="Helical" evidence="1">
    <location>
        <begin position="7"/>
        <end position="25"/>
    </location>
</feature>
<dbReference type="InterPro" id="IPR045528">
    <property type="entry name" value="DO-GTPase2"/>
</dbReference>
<dbReference type="EMBL" id="JBHSIV010000020">
    <property type="protein sequence ID" value="MFC5064117.1"/>
    <property type="molecule type" value="Genomic_DNA"/>
</dbReference>
<accession>A0ABV9YQP5</accession>
<dbReference type="Proteomes" id="UP001595947">
    <property type="component" value="Unassembled WGS sequence"/>
</dbReference>
<proteinExistence type="predicted"/>
<feature type="transmembrane region" description="Helical" evidence="1">
    <location>
        <begin position="31"/>
        <end position="52"/>
    </location>
</feature>
<gene>
    <name evidence="3" type="ORF">ACFPBZ_17985</name>
</gene>
<protein>
    <recommendedName>
        <fullName evidence="2">Double-GTPase 2 domain-containing protein</fullName>
    </recommendedName>
</protein>
<keyword evidence="1" id="KW-0472">Membrane</keyword>
<dbReference type="Pfam" id="PF19993">
    <property type="entry name" value="DO-GTPase2"/>
    <property type="match status" value="1"/>
</dbReference>
<organism evidence="3 4">
    <name type="scientific">Actinomycetospora atypica</name>
    <dbReference type="NCBI Taxonomy" id="1290095"/>
    <lineage>
        <taxon>Bacteria</taxon>
        <taxon>Bacillati</taxon>
        <taxon>Actinomycetota</taxon>
        <taxon>Actinomycetes</taxon>
        <taxon>Pseudonocardiales</taxon>
        <taxon>Pseudonocardiaceae</taxon>
        <taxon>Actinomycetospora</taxon>
    </lineage>
</organism>
<keyword evidence="1" id="KW-1133">Transmembrane helix</keyword>
<feature type="transmembrane region" description="Helical" evidence="1">
    <location>
        <begin position="159"/>
        <end position="183"/>
    </location>
</feature>
<keyword evidence="1" id="KW-0812">Transmembrane</keyword>
<evidence type="ECO:0000259" key="2">
    <source>
        <dbReference type="Pfam" id="PF19993"/>
    </source>
</evidence>
<comment type="caution">
    <text evidence="3">The sequence shown here is derived from an EMBL/GenBank/DDBJ whole genome shotgun (WGS) entry which is preliminary data.</text>
</comment>